<proteinExistence type="predicted"/>
<evidence type="ECO:0000313" key="1">
    <source>
        <dbReference type="EMBL" id="QHS92973.1"/>
    </source>
</evidence>
<dbReference type="EMBL" id="MN739194">
    <property type="protein sequence ID" value="QHS92973.1"/>
    <property type="molecule type" value="Genomic_DNA"/>
</dbReference>
<dbReference type="AlphaFoldDB" id="A0A6C0BNZ1"/>
<name>A0A6C0BNZ1_9ZZZZ</name>
<reference evidence="1" key="1">
    <citation type="journal article" date="2020" name="Nature">
        <title>Giant virus diversity and host interactions through global metagenomics.</title>
        <authorList>
            <person name="Schulz F."/>
            <person name="Roux S."/>
            <person name="Paez-Espino D."/>
            <person name="Jungbluth S."/>
            <person name="Walsh D.A."/>
            <person name="Denef V.J."/>
            <person name="McMahon K.D."/>
            <person name="Konstantinidis K.T."/>
            <person name="Eloe-Fadrosh E.A."/>
            <person name="Kyrpides N.C."/>
            <person name="Woyke T."/>
        </authorList>
    </citation>
    <scope>NUCLEOTIDE SEQUENCE</scope>
    <source>
        <strain evidence="1">GVMAG-M-3300017651-5</strain>
    </source>
</reference>
<accession>A0A6C0BNZ1</accession>
<protein>
    <submittedName>
        <fullName evidence="1">Uncharacterized protein</fullName>
    </submittedName>
</protein>
<sequence>MQLLIDLILSSDNCINYGLCTLQLLDPEVYIIQELKSVLSEILALWISFNLVRSQIY</sequence>
<organism evidence="1">
    <name type="scientific">viral metagenome</name>
    <dbReference type="NCBI Taxonomy" id="1070528"/>
    <lineage>
        <taxon>unclassified sequences</taxon>
        <taxon>metagenomes</taxon>
        <taxon>organismal metagenomes</taxon>
    </lineage>
</organism>